<keyword evidence="1" id="KW-0472">Membrane</keyword>
<dbReference type="InterPro" id="IPR007820">
    <property type="entry name" value="AbrB_fam"/>
</dbReference>
<feature type="transmembrane region" description="Helical" evidence="1">
    <location>
        <begin position="64"/>
        <end position="85"/>
    </location>
</feature>
<dbReference type="HOGENOM" id="CLU_050210_2_0_9"/>
<dbReference type="PATRIC" id="fig|1126833.4.peg.2632"/>
<dbReference type="Proteomes" id="UP000032633">
    <property type="component" value="Chromosome"/>
</dbReference>
<feature type="transmembrane region" description="Helical" evidence="1">
    <location>
        <begin position="310"/>
        <end position="329"/>
    </location>
</feature>
<dbReference type="GO" id="GO:0010468">
    <property type="term" value="P:regulation of gene expression"/>
    <property type="evidence" value="ECO:0007669"/>
    <property type="project" value="InterPro"/>
</dbReference>
<reference evidence="3" key="2">
    <citation type="submission" date="2015-03" db="EMBL/GenBank/DDBJ databases">
        <title>Genome sequence of Paenibacillus beijingensis strain DSM 24997T.</title>
        <authorList>
            <person name="Kwak Y."/>
            <person name="Shin J.-H."/>
        </authorList>
    </citation>
    <scope>NUCLEOTIDE SEQUENCE [LARGE SCALE GENOMIC DNA]</scope>
    <source>
        <strain evidence="3">DSM 24997</strain>
    </source>
</reference>
<feature type="transmembrane region" description="Helical" evidence="1">
    <location>
        <begin position="129"/>
        <end position="147"/>
    </location>
</feature>
<feature type="transmembrane region" description="Helical" evidence="1">
    <location>
        <begin position="218"/>
        <end position="237"/>
    </location>
</feature>
<dbReference type="NCBIfam" id="TIGR03082">
    <property type="entry name" value="Gneg_AbrB_dup"/>
    <property type="match status" value="2"/>
</dbReference>
<name>A0A0D5NRT0_9BACL</name>
<dbReference type="EMBL" id="CP011058">
    <property type="protein sequence ID" value="AJY77682.1"/>
    <property type="molecule type" value="Genomic_DNA"/>
</dbReference>
<dbReference type="Pfam" id="PF05145">
    <property type="entry name" value="AbrB"/>
    <property type="match status" value="1"/>
</dbReference>
<dbReference type="PANTHER" id="PTHR38457:SF1">
    <property type="entry name" value="REGULATOR ABRB-RELATED"/>
    <property type="match status" value="1"/>
</dbReference>
<dbReference type="STRING" id="1126833.VN24_12025"/>
<organism evidence="2 3">
    <name type="scientific">Paenibacillus beijingensis</name>
    <dbReference type="NCBI Taxonomy" id="1126833"/>
    <lineage>
        <taxon>Bacteria</taxon>
        <taxon>Bacillati</taxon>
        <taxon>Bacillota</taxon>
        <taxon>Bacilli</taxon>
        <taxon>Bacillales</taxon>
        <taxon>Paenibacillaceae</taxon>
        <taxon>Paenibacillus</taxon>
    </lineage>
</organism>
<dbReference type="PIRSF" id="PIRSF038991">
    <property type="entry name" value="Protein_AbrB"/>
    <property type="match status" value="1"/>
</dbReference>
<keyword evidence="1" id="KW-1133">Transmembrane helix</keyword>
<feature type="transmembrane region" description="Helical" evidence="1">
    <location>
        <begin position="167"/>
        <end position="186"/>
    </location>
</feature>
<reference evidence="2 3" key="1">
    <citation type="journal article" date="2015" name="J. Biotechnol.">
        <title>Complete genome sequence of Paenibacillus beijingensis 7188(T) (=DSM 24997(T)), a novel rhizobacterium from jujube garden soil.</title>
        <authorList>
            <person name="Kwak Y."/>
            <person name="Shin J.H."/>
        </authorList>
    </citation>
    <scope>NUCLEOTIDE SEQUENCE [LARGE SCALE GENOMIC DNA]</scope>
    <source>
        <strain evidence="2 3">DSM 24997</strain>
    </source>
</reference>
<gene>
    <name evidence="2" type="ORF">VN24_12025</name>
</gene>
<dbReference type="KEGG" id="pbj:VN24_12025"/>
<feature type="transmembrane region" description="Helical" evidence="1">
    <location>
        <begin position="249"/>
        <end position="272"/>
    </location>
</feature>
<protein>
    <recommendedName>
        <fullName evidence="4">AbrB family transcriptional regulator</fullName>
    </recommendedName>
</protein>
<evidence type="ECO:0000313" key="2">
    <source>
        <dbReference type="EMBL" id="AJY77682.1"/>
    </source>
</evidence>
<dbReference type="OrthoDB" id="5460360at2"/>
<proteinExistence type="predicted"/>
<dbReference type="GO" id="GO:0016020">
    <property type="term" value="C:membrane"/>
    <property type="evidence" value="ECO:0007669"/>
    <property type="project" value="InterPro"/>
</dbReference>
<evidence type="ECO:0008006" key="4">
    <source>
        <dbReference type="Google" id="ProtNLM"/>
    </source>
</evidence>
<evidence type="ECO:0000256" key="1">
    <source>
        <dbReference type="SAM" id="Phobius"/>
    </source>
</evidence>
<dbReference type="AlphaFoldDB" id="A0A0D5NRT0"/>
<accession>A0A0D5NRT0</accession>
<keyword evidence="3" id="KW-1185">Reference proteome</keyword>
<dbReference type="InterPro" id="IPR017516">
    <property type="entry name" value="AbrB_dup"/>
</dbReference>
<dbReference type="PANTHER" id="PTHR38457">
    <property type="entry name" value="REGULATOR ABRB-RELATED"/>
    <property type="match status" value="1"/>
</dbReference>
<feature type="transmembrane region" description="Helical" evidence="1">
    <location>
        <begin position="193"/>
        <end position="212"/>
    </location>
</feature>
<keyword evidence="1" id="KW-0812">Transmembrane</keyword>
<sequence length="349" mass="37430">MLLHLPISWMLGPLTAVVCWKAVTGRKLHWPVGLRNSGQLLLSYSMGLSFTIESARQIAGQLPVMLGSTIMMVGLSLGVAYLIAARTGIGSMSSMMGSIPGGLSQMVPLSQEIQGAEPAIVTFMQTIRMLTVIITVPFLAIHGLAGAEQIHGVQNGPFAGDLSDKQVSGASWAVIVLLPIAGMAAARLKIPTPWILGPLLVSAVFTAAGWPMPHLPKPFIIFAQLCIGIYLGLGIKLDTIGALRRLLPYSLAGACIIVTFSLALSYLLSLVYPMSLVTAFLSTAPGGLAEMGVTAITVHADVSIVSSYQLFRLLFILLIVPYMLKWWAWRTGKNRNPQRNRDVTTNRIA</sequence>
<evidence type="ECO:0000313" key="3">
    <source>
        <dbReference type="Proteomes" id="UP000032633"/>
    </source>
</evidence>